<name>H2Z4U7_CIOSA</name>
<reference evidence="1" key="2">
    <citation type="submission" date="2025-08" db="UniProtKB">
        <authorList>
            <consortium name="Ensembl"/>
        </authorList>
    </citation>
    <scope>IDENTIFICATION</scope>
</reference>
<proteinExistence type="predicted"/>
<evidence type="ECO:0000313" key="2">
    <source>
        <dbReference type="Proteomes" id="UP000007875"/>
    </source>
</evidence>
<dbReference type="HOGENOM" id="CLU_1414715_0_0_1"/>
<dbReference type="Ensembl" id="ENSCSAVT00000012753.1">
    <property type="protein sequence ID" value="ENSCSAVP00000012609.1"/>
    <property type="gene ID" value="ENSCSAVG00000007400.1"/>
</dbReference>
<dbReference type="PANTHER" id="PTHR28678">
    <property type="entry name" value="CODANIN-1"/>
    <property type="match status" value="1"/>
</dbReference>
<protein>
    <submittedName>
        <fullName evidence="1">Uncharacterized protein</fullName>
    </submittedName>
</protein>
<accession>H2Z4U7</accession>
<dbReference type="GeneTree" id="ENSGT00940000172532"/>
<dbReference type="GO" id="GO:0005634">
    <property type="term" value="C:nucleus"/>
    <property type="evidence" value="ECO:0007669"/>
    <property type="project" value="TreeGrafter"/>
</dbReference>
<reference evidence="1" key="3">
    <citation type="submission" date="2025-09" db="UniProtKB">
        <authorList>
            <consortium name="Ensembl"/>
        </authorList>
    </citation>
    <scope>IDENTIFICATION</scope>
</reference>
<dbReference type="Proteomes" id="UP000007875">
    <property type="component" value="Unassembled WGS sequence"/>
</dbReference>
<dbReference type="AlphaFoldDB" id="H2Z4U7"/>
<dbReference type="PANTHER" id="PTHR28678:SF1">
    <property type="entry name" value="CODANIN-1"/>
    <property type="match status" value="1"/>
</dbReference>
<evidence type="ECO:0000313" key="1">
    <source>
        <dbReference type="Ensembl" id="ENSCSAVP00000012609.1"/>
    </source>
</evidence>
<dbReference type="InterPro" id="IPR040031">
    <property type="entry name" value="Codanin-1"/>
</dbReference>
<dbReference type="GO" id="GO:0006325">
    <property type="term" value="P:chromatin organization"/>
    <property type="evidence" value="ECO:0007669"/>
    <property type="project" value="TreeGrafter"/>
</dbReference>
<keyword evidence="2" id="KW-1185">Reference proteome</keyword>
<sequence length="192" mass="21697">MLITLNPALDIACTIEQTDSASFFLQTTNSSFFFAVQTLVFLLDGCVMEVLGRDVLQLLLSSLQNKESCRELADKLSSTIDNLNPVKKLNKRSLDFNVVEFKLDVDNRSNFTSDKSFHGFRKQRDLFYQLMEQWSLSEPPSKDTTGKLYWLLSQVKSLATFDAFVRLFLDNLLLAGTKKLPPKSTNPQPTGA</sequence>
<reference evidence="2" key="1">
    <citation type="submission" date="2003-08" db="EMBL/GenBank/DDBJ databases">
        <authorList>
            <person name="Birren B."/>
            <person name="Nusbaum C."/>
            <person name="Abebe A."/>
            <person name="Abouelleil A."/>
            <person name="Adekoya E."/>
            <person name="Ait-zahra M."/>
            <person name="Allen N."/>
            <person name="Allen T."/>
            <person name="An P."/>
            <person name="Anderson M."/>
            <person name="Anderson S."/>
            <person name="Arachchi H."/>
            <person name="Armbruster J."/>
            <person name="Bachantsang P."/>
            <person name="Baldwin J."/>
            <person name="Barry A."/>
            <person name="Bayul T."/>
            <person name="Blitshsteyn B."/>
            <person name="Bloom T."/>
            <person name="Blye J."/>
            <person name="Boguslavskiy L."/>
            <person name="Borowsky M."/>
            <person name="Boukhgalter B."/>
            <person name="Brunache A."/>
            <person name="Butler J."/>
            <person name="Calixte N."/>
            <person name="Calvo S."/>
            <person name="Camarata J."/>
            <person name="Campo K."/>
            <person name="Chang J."/>
            <person name="Cheshatsang Y."/>
            <person name="Citroen M."/>
            <person name="Collymore A."/>
            <person name="Considine T."/>
            <person name="Cook A."/>
            <person name="Cooke P."/>
            <person name="Corum B."/>
            <person name="Cuomo C."/>
            <person name="David R."/>
            <person name="Dawoe T."/>
            <person name="Degray S."/>
            <person name="Dodge S."/>
            <person name="Dooley K."/>
            <person name="Dorje P."/>
            <person name="Dorjee K."/>
            <person name="Dorris L."/>
            <person name="Duffey N."/>
            <person name="Dupes A."/>
            <person name="Elkins T."/>
            <person name="Engels R."/>
            <person name="Erickson J."/>
            <person name="Farina A."/>
            <person name="Faro S."/>
            <person name="Ferreira P."/>
            <person name="Fischer H."/>
            <person name="Fitzgerald M."/>
            <person name="Foley K."/>
            <person name="Gage D."/>
            <person name="Galagan J."/>
            <person name="Gearin G."/>
            <person name="Gnerre S."/>
            <person name="Gnirke A."/>
            <person name="Goyette A."/>
            <person name="Graham J."/>
            <person name="Grandbois E."/>
            <person name="Gyaltsen K."/>
            <person name="Hafez N."/>
            <person name="Hagopian D."/>
            <person name="Hagos B."/>
            <person name="Hall J."/>
            <person name="Hatcher B."/>
            <person name="Heller A."/>
            <person name="Higgins H."/>
            <person name="Honan T."/>
            <person name="Horn A."/>
            <person name="Houde N."/>
            <person name="Hughes L."/>
            <person name="Hulme W."/>
            <person name="Husby E."/>
            <person name="Iliev I."/>
            <person name="Jaffe D."/>
            <person name="Jones C."/>
            <person name="Kamal M."/>
            <person name="Kamat A."/>
            <person name="Kamvysselis M."/>
            <person name="Karlsson E."/>
            <person name="Kells C."/>
            <person name="Kieu A."/>
            <person name="Kisner P."/>
            <person name="Kodira C."/>
            <person name="Kulbokas E."/>
            <person name="Labutti K."/>
            <person name="Lama D."/>
            <person name="Landers T."/>
            <person name="Leger J."/>
            <person name="Levine S."/>
            <person name="Lewis D."/>
            <person name="Lewis T."/>
            <person name="Lindblad-toh K."/>
            <person name="Liu X."/>
            <person name="Lokyitsang T."/>
            <person name="Lokyitsang Y."/>
            <person name="Lucien O."/>
            <person name="Lui A."/>
            <person name="Ma L.J."/>
            <person name="Mabbitt R."/>
            <person name="Macdonald J."/>
            <person name="Maclean C."/>
            <person name="Major J."/>
            <person name="Manning J."/>
            <person name="Marabella R."/>
            <person name="Maru K."/>
            <person name="Matthews C."/>
            <person name="Mauceli E."/>
            <person name="Mccarthy M."/>
            <person name="Mcdonough S."/>
            <person name="Mcghee T."/>
            <person name="Meldrim J."/>
            <person name="Meneus L."/>
            <person name="Mesirov J."/>
            <person name="Mihalev A."/>
            <person name="Mihova T."/>
            <person name="Mikkelsen T."/>
            <person name="Mlenga V."/>
            <person name="Moru K."/>
            <person name="Mozes J."/>
            <person name="Mulrain L."/>
            <person name="Munson G."/>
            <person name="Naylor J."/>
            <person name="Newes C."/>
            <person name="Nguyen C."/>
            <person name="Nguyen N."/>
            <person name="Nguyen T."/>
            <person name="Nicol R."/>
            <person name="Nielsen C."/>
            <person name="Nizzari M."/>
            <person name="Norbu C."/>
            <person name="Norbu N."/>
            <person name="O'donnell P."/>
            <person name="Okoawo O."/>
            <person name="O'leary S."/>
            <person name="Omotosho B."/>
            <person name="O'neill K."/>
            <person name="Osman S."/>
            <person name="Parker S."/>
            <person name="Perrin D."/>
            <person name="Phunkhang P."/>
            <person name="Piqani B."/>
            <person name="Purcell S."/>
            <person name="Rachupka T."/>
            <person name="Ramasamy U."/>
            <person name="Rameau R."/>
            <person name="Ray V."/>
            <person name="Raymond C."/>
            <person name="Retta R."/>
            <person name="Richardson S."/>
            <person name="Rise C."/>
            <person name="Rodriguez J."/>
            <person name="Rogers J."/>
            <person name="Rogov P."/>
            <person name="Rutman M."/>
            <person name="Schupbach R."/>
            <person name="Seaman C."/>
            <person name="Settipalli S."/>
            <person name="Sharpe T."/>
            <person name="Sheridan J."/>
            <person name="Sherpa N."/>
            <person name="Shi J."/>
            <person name="Smirnov S."/>
            <person name="Smith C."/>
            <person name="Sougnez C."/>
            <person name="Spencer B."/>
            <person name="Stalker J."/>
            <person name="Stange-thomann N."/>
            <person name="Stavropoulos S."/>
            <person name="Stetson K."/>
            <person name="Stone C."/>
            <person name="Stone S."/>
            <person name="Stubbs M."/>
            <person name="Talamas J."/>
            <person name="Tchuinga P."/>
            <person name="Tenzing P."/>
            <person name="Tesfaye S."/>
            <person name="Theodore J."/>
            <person name="Thoulutsang Y."/>
            <person name="Topham K."/>
            <person name="Towey S."/>
            <person name="Tsamla T."/>
            <person name="Tsomo N."/>
            <person name="Vallee D."/>
            <person name="Vassiliev H."/>
            <person name="Venkataraman V."/>
            <person name="Vinson J."/>
            <person name="Vo A."/>
            <person name="Wade C."/>
            <person name="Wang S."/>
            <person name="Wangchuk T."/>
            <person name="Wangdi T."/>
            <person name="Whittaker C."/>
            <person name="Wilkinson J."/>
            <person name="Wu Y."/>
            <person name="Wyman D."/>
            <person name="Yadav S."/>
            <person name="Yang S."/>
            <person name="Yang X."/>
            <person name="Yeager S."/>
            <person name="Yee E."/>
            <person name="Young G."/>
            <person name="Zainoun J."/>
            <person name="Zembeck L."/>
            <person name="Zimmer A."/>
            <person name="Zody M."/>
            <person name="Lander E."/>
        </authorList>
    </citation>
    <scope>NUCLEOTIDE SEQUENCE [LARGE SCALE GENOMIC DNA]</scope>
</reference>
<organism evidence="1 2">
    <name type="scientific">Ciona savignyi</name>
    <name type="common">Pacific transparent sea squirt</name>
    <dbReference type="NCBI Taxonomy" id="51511"/>
    <lineage>
        <taxon>Eukaryota</taxon>
        <taxon>Metazoa</taxon>
        <taxon>Chordata</taxon>
        <taxon>Tunicata</taxon>
        <taxon>Ascidiacea</taxon>
        <taxon>Phlebobranchia</taxon>
        <taxon>Cionidae</taxon>
        <taxon>Ciona</taxon>
    </lineage>
</organism>